<sequence>AVDFASKMGIKTFFSNCFNPKDKEGRPLGDASNATYQNVGASYGTAGGAGLGVLQPDGVVEDRPVIREVTYTYVEHRPVEKEILTETRTTGREREAVEKRYAEHLGEEEHIVKSAFTTTSDVAPVGAGTETTRNPAHFLINSSPNPGSHSPNLFIMPIGDKIKNVGANIKDALTPGHQDSTTGTGTGTYTEKGTTGYGTTGNTTGLAGTGAGYGTTGTAGATGTTGTTGLTGSDTNYSKTTETYGSTGGTAGAYGTEGVTGHHSGHGHSHTSGDTKTHIESAARQGKEQVLGQDYYTNTEDRSLVKERVEQIREHRPVEKEFVVETRATGNERDLVDQRSTEHLGTRERVIEGAERVFDGKTSETHTTGTGHHTSTKY</sequence>
<evidence type="ECO:0000313" key="3">
    <source>
        <dbReference type="Proteomes" id="UP000279271"/>
    </source>
</evidence>
<dbReference type="AlphaFoldDB" id="A0A3M7KPL3"/>
<protein>
    <submittedName>
        <fullName evidence="2">Uncharacterized protein</fullName>
    </submittedName>
</protein>
<gene>
    <name evidence="2" type="ORF">APUTEX25_003631</name>
</gene>
<feature type="region of interest" description="Disordered" evidence="1">
    <location>
        <begin position="359"/>
        <end position="378"/>
    </location>
</feature>
<feature type="non-terminal residue" evidence="2">
    <location>
        <position position="1"/>
    </location>
</feature>
<comment type="caution">
    <text evidence="2">The sequence shown here is derived from an EMBL/GenBank/DDBJ whole genome shotgun (WGS) entry which is preliminary data.</text>
</comment>
<proteinExistence type="predicted"/>
<accession>A0A3M7KPL3</accession>
<name>A0A3M7KPL3_AUXPR</name>
<dbReference type="EMBL" id="QOKY01000204">
    <property type="protein sequence ID" value="RMZ52488.1"/>
    <property type="molecule type" value="Genomic_DNA"/>
</dbReference>
<reference evidence="3" key="1">
    <citation type="journal article" date="2018" name="Algal Res.">
        <title>Characterization of plant carbon substrate utilization by Auxenochlorella protothecoides.</title>
        <authorList>
            <person name="Vogler B.W."/>
            <person name="Starkenburg S.R."/>
            <person name="Sudasinghe N."/>
            <person name="Schambach J.Y."/>
            <person name="Rollin J.A."/>
            <person name="Pattathil S."/>
            <person name="Barry A.N."/>
        </authorList>
    </citation>
    <scope>NUCLEOTIDE SEQUENCE [LARGE SCALE GENOMIC DNA]</scope>
    <source>
        <strain evidence="3">UTEX 25</strain>
    </source>
</reference>
<evidence type="ECO:0000256" key="1">
    <source>
        <dbReference type="SAM" id="MobiDB-lite"/>
    </source>
</evidence>
<evidence type="ECO:0000313" key="2">
    <source>
        <dbReference type="EMBL" id="RMZ52488.1"/>
    </source>
</evidence>
<dbReference type="Proteomes" id="UP000279271">
    <property type="component" value="Unassembled WGS sequence"/>
</dbReference>
<organism evidence="2 3">
    <name type="scientific">Auxenochlorella protothecoides</name>
    <name type="common">Green microalga</name>
    <name type="synonym">Chlorella protothecoides</name>
    <dbReference type="NCBI Taxonomy" id="3075"/>
    <lineage>
        <taxon>Eukaryota</taxon>
        <taxon>Viridiplantae</taxon>
        <taxon>Chlorophyta</taxon>
        <taxon>core chlorophytes</taxon>
        <taxon>Trebouxiophyceae</taxon>
        <taxon>Chlorellales</taxon>
        <taxon>Chlorellaceae</taxon>
        <taxon>Auxenochlorella</taxon>
    </lineage>
</organism>
<feature type="compositionally biased region" description="Low complexity" evidence="1">
    <location>
        <begin position="365"/>
        <end position="378"/>
    </location>
</feature>